<dbReference type="Proteomes" id="UP000005413">
    <property type="component" value="Unassembled WGS sequence"/>
</dbReference>
<evidence type="ECO:0000313" key="2">
    <source>
        <dbReference type="Proteomes" id="UP000005413"/>
    </source>
</evidence>
<gene>
    <name evidence="1" type="ORF">SS7213T_08672</name>
</gene>
<dbReference type="OrthoDB" id="2414504at2"/>
<protein>
    <submittedName>
        <fullName evidence="1">Uncharacterized protein</fullName>
    </submittedName>
</protein>
<name>G5JJS5_9STAP</name>
<evidence type="ECO:0000313" key="1">
    <source>
        <dbReference type="EMBL" id="EHJ07582.1"/>
    </source>
</evidence>
<keyword evidence="2" id="KW-1185">Reference proteome</keyword>
<accession>G5JJS5</accession>
<dbReference type="RefSeq" id="WP_002464430.1">
    <property type="nucleotide sequence ID" value="NZ_AEUN01000459.1"/>
</dbReference>
<dbReference type="EMBL" id="AEUN01000459">
    <property type="protein sequence ID" value="EHJ07582.1"/>
    <property type="molecule type" value="Genomic_DNA"/>
</dbReference>
<reference evidence="1 2" key="1">
    <citation type="journal article" date="2012" name="BMC Genomics">
        <title>Comparative genomic analysis of the genus Staphylococcus including Staphylococcus aureus and its newly described sister species Staphylococcus simiae.</title>
        <authorList>
            <person name="Suzuki H."/>
            <person name="Lefebure T."/>
            <person name="Pavinski Bitar P."/>
            <person name="Stanhope M.J."/>
        </authorList>
    </citation>
    <scope>NUCLEOTIDE SEQUENCE [LARGE SCALE GENOMIC DNA]</scope>
    <source>
        <strain evidence="1 2">CCM 7213</strain>
    </source>
</reference>
<comment type="caution">
    <text evidence="1">The sequence shown here is derived from an EMBL/GenBank/DDBJ whole genome shotgun (WGS) entry which is preliminary data.</text>
</comment>
<sequence length="379" mass="44056">MTGELWSKFEDFWDKEKIEDKAKLYQDFYDGSKKKDQGFTWVSSKDQLNKESNAAKWGIPNHVLGDVDNTEVIIGLFNPGTHMDTDASESCNTVREYIQGEVNKEKENANQTGVDFESKEIYEGNSRDEETLKKFYYDHILSEENVIAQELKKLYKMYENNEEDVRIYLETGNSKSFKLIAYYLGQYYGHLFDNNDGYPGYVRAMKHYIPIFEKMNEAKRQGHKNIDENFEKAVNEIKVANIELVPYRTSTTGDIGFSKSWKSSRLSAQVILNKLENNPDTIVILRSRAKWESLFIELCGSKEEYFEKIEPKLFELGTSGAISIKNVTPVVDKKAKLNYEELSKQHQDRVDEAIDKIKKLISLESFENDLDDMLKEHHK</sequence>
<organism evidence="1 2">
    <name type="scientific">Staphylococcus simiae CCM 7213 = CCUG 51256</name>
    <dbReference type="NCBI Taxonomy" id="911238"/>
    <lineage>
        <taxon>Bacteria</taxon>
        <taxon>Bacillati</taxon>
        <taxon>Bacillota</taxon>
        <taxon>Bacilli</taxon>
        <taxon>Bacillales</taxon>
        <taxon>Staphylococcaceae</taxon>
        <taxon>Staphylococcus</taxon>
    </lineage>
</organism>
<dbReference type="AlphaFoldDB" id="G5JJS5"/>
<proteinExistence type="predicted"/>
<dbReference type="PATRIC" id="fig|911238.3.peg.1508"/>